<keyword evidence="9" id="KW-0833">Ubl conjugation pathway</keyword>
<proteinExistence type="inferred from homology"/>
<comment type="subcellular location">
    <subcellularLocation>
        <location evidence="2">Membrane</location>
        <topology evidence="2">Multi-pass membrane protein</topology>
    </subcellularLocation>
</comment>
<gene>
    <name evidence="16" type="ORF">ACH5RR_022515</name>
</gene>
<comment type="catalytic activity">
    <reaction evidence="1">
        <text>S-ubiquitinyl-[E2 ubiquitin-conjugating enzyme]-L-cysteine + [acceptor protein]-L-lysine = [E2 ubiquitin-conjugating enzyme]-L-cysteine + N(6)-ubiquitinyl-[acceptor protein]-L-lysine.</text>
        <dbReference type="EC" id="2.3.2.27"/>
    </reaction>
</comment>
<evidence type="ECO:0000256" key="3">
    <source>
        <dbReference type="ARBA" id="ARBA00009045"/>
    </source>
</evidence>
<dbReference type="AlphaFoldDB" id="A0ABD2ZD02"/>
<dbReference type="GO" id="GO:0008270">
    <property type="term" value="F:zinc ion binding"/>
    <property type="evidence" value="ECO:0007669"/>
    <property type="project" value="UniProtKB-KW"/>
</dbReference>
<dbReference type="Gene3D" id="3.30.40.10">
    <property type="entry name" value="Zinc/RING finger domain, C3HC4 (zinc finger)"/>
    <property type="match status" value="1"/>
</dbReference>
<keyword evidence="5" id="KW-0808">Transferase</keyword>
<protein>
    <recommendedName>
        <fullName evidence="4">RING-type E3 ubiquitin transferase</fullName>
        <ecNumber evidence="4">2.3.2.27</ecNumber>
    </recommendedName>
</protein>
<evidence type="ECO:0000256" key="13">
    <source>
        <dbReference type="PROSITE-ProRule" id="PRU00175"/>
    </source>
</evidence>
<dbReference type="SUPFAM" id="SSF144091">
    <property type="entry name" value="Rhomboid-like"/>
    <property type="match status" value="1"/>
</dbReference>
<comment type="caution">
    <text evidence="16">The sequence shown here is derived from an EMBL/GenBank/DDBJ whole genome shotgun (WGS) entry which is preliminary data.</text>
</comment>
<keyword evidence="12 14" id="KW-0472">Membrane</keyword>
<keyword evidence="6 14" id="KW-0812">Transmembrane</keyword>
<dbReference type="PROSITE" id="PS50089">
    <property type="entry name" value="ZF_RING_2"/>
    <property type="match status" value="1"/>
</dbReference>
<keyword evidence="7" id="KW-0479">Metal-binding</keyword>
<keyword evidence="10" id="KW-0862">Zinc</keyword>
<evidence type="ECO:0000256" key="2">
    <source>
        <dbReference type="ARBA" id="ARBA00004141"/>
    </source>
</evidence>
<dbReference type="PANTHER" id="PTHR43731">
    <property type="entry name" value="RHOMBOID PROTEASE"/>
    <property type="match status" value="1"/>
</dbReference>
<evidence type="ECO:0000256" key="10">
    <source>
        <dbReference type="ARBA" id="ARBA00022833"/>
    </source>
</evidence>
<organism evidence="16 17">
    <name type="scientific">Cinchona calisaya</name>
    <dbReference type="NCBI Taxonomy" id="153742"/>
    <lineage>
        <taxon>Eukaryota</taxon>
        <taxon>Viridiplantae</taxon>
        <taxon>Streptophyta</taxon>
        <taxon>Embryophyta</taxon>
        <taxon>Tracheophyta</taxon>
        <taxon>Spermatophyta</taxon>
        <taxon>Magnoliopsida</taxon>
        <taxon>eudicotyledons</taxon>
        <taxon>Gunneridae</taxon>
        <taxon>Pentapetalae</taxon>
        <taxon>asterids</taxon>
        <taxon>lamiids</taxon>
        <taxon>Gentianales</taxon>
        <taxon>Rubiaceae</taxon>
        <taxon>Cinchonoideae</taxon>
        <taxon>Cinchoneae</taxon>
        <taxon>Cinchona</taxon>
    </lineage>
</organism>
<dbReference type="Pfam" id="PF01694">
    <property type="entry name" value="Rhomboid"/>
    <property type="match status" value="1"/>
</dbReference>
<dbReference type="InterPro" id="IPR050925">
    <property type="entry name" value="Rhomboid_protease_S54"/>
</dbReference>
<dbReference type="InterPro" id="IPR035952">
    <property type="entry name" value="Rhomboid-like_sf"/>
</dbReference>
<name>A0ABD2ZD02_9GENT</name>
<dbReference type="SUPFAM" id="SSF57850">
    <property type="entry name" value="RING/U-box"/>
    <property type="match status" value="1"/>
</dbReference>
<sequence>MSLIPRSRVVVNGIQRMRTYHYYWCRYCQRSIRTTTTNPSEILCPRCLGEIRYELDISRPRLLSGDFNRLEPTPNSRLLDALALMLDPSIRQQNHPNETQQRHRARVLIDFIGPDEPAGPIPGLQNAVPLRPNTRDAASDDGLEELIQELTRNDRPGRPPAPTSAIDALPTTVLTSTHLADDSHCPVCKDEFEIGGEVRELPCKHFYHSDCIIPWLNIHNTCPVCRYQISDLSNNSFQEEQADNFDDQEEITSSPPHSNWMLQLFSLWPFSLFSDWAYRHFNYLENRTTDHQASSPLPPDSKFFSFRISQGGSTQTHVVITAAALRLGHFLRHRIHLHPIAHHFLPYYQENKSASYVGHLASFSDVWRERANQYAGFDILQWSYDAISASCMSLYLFNGDEKKNGSSGDGKMYSKTSRKFSFNGRKWTTVLLAVNVVVYMAQIATQGKLLFWGAKINSLIDKGQLWRLVTSSFLHANIGHLMVNCYSLNSVGPAVENVGGARRYLAVYMTSAIASSAMSYWLSKAPAVGASGAIFGLVGSFAVFVLRHKGMVKGSERDLRHITNVIVLNMAIGILSKGIDNWGHLGGLIGGAATSWLLGPAWELESISRDGQKVFADKAPILKVIKHTRKIQ</sequence>
<evidence type="ECO:0000256" key="7">
    <source>
        <dbReference type="ARBA" id="ARBA00022723"/>
    </source>
</evidence>
<dbReference type="EMBL" id="JBJUIK010000010">
    <property type="protein sequence ID" value="KAL3515613.1"/>
    <property type="molecule type" value="Genomic_DNA"/>
</dbReference>
<dbReference type="EC" id="2.3.2.27" evidence="4"/>
<dbReference type="FunFam" id="3.30.40.10:FF:000022">
    <property type="entry name" value="E3 ubiquitin-protein ligase RING1-like"/>
    <property type="match status" value="1"/>
</dbReference>
<evidence type="ECO:0000256" key="5">
    <source>
        <dbReference type="ARBA" id="ARBA00022679"/>
    </source>
</evidence>
<evidence type="ECO:0000256" key="4">
    <source>
        <dbReference type="ARBA" id="ARBA00012483"/>
    </source>
</evidence>
<accession>A0ABD2ZD02</accession>
<evidence type="ECO:0000256" key="12">
    <source>
        <dbReference type="ARBA" id="ARBA00023136"/>
    </source>
</evidence>
<evidence type="ECO:0000259" key="15">
    <source>
        <dbReference type="PROSITE" id="PS50089"/>
    </source>
</evidence>
<feature type="transmembrane region" description="Helical" evidence="14">
    <location>
        <begin position="528"/>
        <end position="546"/>
    </location>
</feature>
<dbReference type="GO" id="GO:0061630">
    <property type="term" value="F:ubiquitin protein ligase activity"/>
    <property type="evidence" value="ECO:0007669"/>
    <property type="project" value="UniProtKB-EC"/>
</dbReference>
<keyword evidence="17" id="KW-1185">Reference proteome</keyword>
<dbReference type="PANTHER" id="PTHR43731:SF26">
    <property type="entry name" value="RHOMBOID-LIKE PROTEIN 10, CHLOROPLASTIC"/>
    <property type="match status" value="1"/>
</dbReference>
<evidence type="ECO:0000256" key="1">
    <source>
        <dbReference type="ARBA" id="ARBA00000900"/>
    </source>
</evidence>
<dbReference type="InterPro" id="IPR013083">
    <property type="entry name" value="Znf_RING/FYVE/PHD"/>
</dbReference>
<evidence type="ECO:0000256" key="6">
    <source>
        <dbReference type="ARBA" id="ARBA00022692"/>
    </source>
</evidence>
<evidence type="ECO:0000313" key="17">
    <source>
        <dbReference type="Proteomes" id="UP001630127"/>
    </source>
</evidence>
<dbReference type="CDD" id="cd16667">
    <property type="entry name" value="RING-H2_RNF126-like"/>
    <property type="match status" value="1"/>
</dbReference>
<keyword evidence="8 13" id="KW-0863">Zinc-finger</keyword>
<reference evidence="16 17" key="1">
    <citation type="submission" date="2024-11" db="EMBL/GenBank/DDBJ databases">
        <title>A near-complete genome assembly of Cinchona calisaya.</title>
        <authorList>
            <person name="Lian D.C."/>
            <person name="Zhao X.W."/>
            <person name="Wei L."/>
        </authorList>
    </citation>
    <scope>NUCLEOTIDE SEQUENCE [LARGE SCALE GENOMIC DNA]</scope>
    <source>
        <tissue evidence="16">Nenye</tissue>
    </source>
</reference>
<feature type="domain" description="RING-type" evidence="15">
    <location>
        <begin position="185"/>
        <end position="226"/>
    </location>
</feature>
<keyword evidence="11 14" id="KW-1133">Transmembrane helix</keyword>
<evidence type="ECO:0000256" key="14">
    <source>
        <dbReference type="SAM" id="Phobius"/>
    </source>
</evidence>
<evidence type="ECO:0000256" key="9">
    <source>
        <dbReference type="ARBA" id="ARBA00022786"/>
    </source>
</evidence>
<dbReference type="Gene3D" id="1.20.1540.10">
    <property type="entry name" value="Rhomboid-like"/>
    <property type="match status" value="1"/>
</dbReference>
<dbReference type="SMART" id="SM00184">
    <property type="entry name" value="RING"/>
    <property type="match status" value="1"/>
</dbReference>
<dbReference type="InterPro" id="IPR001841">
    <property type="entry name" value="Znf_RING"/>
</dbReference>
<dbReference type="FunFam" id="1.20.1540.10:FF:000015">
    <property type="entry name" value="RHOMBOID-like protein 10 chloroplastic"/>
    <property type="match status" value="1"/>
</dbReference>
<evidence type="ECO:0000313" key="16">
    <source>
        <dbReference type="EMBL" id="KAL3515613.1"/>
    </source>
</evidence>
<dbReference type="Pfam" id="PF13639">
    <property type="entry name" value="zf-RING_2"/>
    <property type="match status" value="1"/>
</dbReference>
<evidence type="ECO:0000256" key="11">
    <source>
        <dbReference type="ARBA" id="ARBA00022989"/>
    </source>
</evidence>
<comment type="similarity">
    <text evidence="3">Belongs to the peptidase S54 family.</text>
</comment>
<dbReference type="InterPro" id="IPR022764">
    <property type="entry name" value="Peptidase_S54_rhomboid_dom"/>
</dbReference>
<dbReference type="Proteomes" id="UP001630127">
    <property type="component" value="Unassembled WGS sequence"/>
</dbReference>
<evidence type="ECO:0000256" key="8">
    <source>
        <dbReference type="ARBA" id="ARBA00022771"/>
    </source>
</evidence>
<dbReference type="GO" id="GO:0016020">
    <property type="term" value="C:membrane"/>
    <property type="evidence" value="ECO:0007669"/>
    <property type="project" value="UniProtKB-SubCell"/>
</dbReference>